<dbReference type="Pfam" id="PF00990">
    <property type="entry name" value="GGDEF"/>
    <property type="match status" value="1"/>
</dbReference>
<dbReference type="InterPro" id="IPR000160">
    <property type="entry name" value="GGDEF_dom"/>
</dbReference>
<evidence type="ECO:0000259" key="5">
    <source>
        <dbReference type="PROSITE" id="PS50885"/>
    </source>
</evidence>
<dbReference type="PANTHER" id="PTHR45138:SF9">
    <property type="entry name" value="DIGUANYLATE CYCLASE DGCM-RELATED"/>
    <property type="match status" value="1"/>
</dbReference>
<dbReference type="NCBIfam" id="TIGR00254">
    <property type="entry name" value="GGDEF"/>
    <property type="match status" value="1"/>
</dbReference>
<sequence>MPETPHDNPETPPVTPHVGQSLGRRLVLTTLVFCVLFILLSATVRTFSAWNSNQEDMTNELQLIDQVFRGTLSKAIWEMDRDALHTQLDSVSQVAIVGLVELHILKPGRDPEVFQRARPDIPTSSGKAPTLQRVLTYTPYPGGEETVGELRLVGNESLLWRQLISDVTGIVFTQVLQSLLLAGLIMWTFNRSVTVHVRHIANHLSQLSPLNLHRALQLQRSGRHQDELSLLERGVNGLQDKLSGYLERQHMAEQNLAAHRDRLAELVEERTTELRAANELLRELNRRDPLTGIANRRHFDEVKDIELRRAQRRDQALSVLMCDVDHFKLYNDNYGHSAGDQCLQQIAQLLTQVFCRAGDLVARLGGEEFAVLLPGLNAEQAQHATQRLHRLLEQQQITHAYSPVAPYVTLSIGVAQLGAVPDDFEALLQRADAALYRAKHQGRNRTIHT</sequence>
<name>A0ABY1BGD4_9PSED</name>
<feature type="domain" description="HAMP" evidence="5">
    <location>
        <begin position="191"/>
        <end position="247"/>
    </location>
</feature>
<dbReference type="Gene3D" id="3.30.70.270">
    <property type="match status" value="1"/>
</dbReference>
<dbReference type="SMART" id="SM00267">
    <property type="entry name" value="GGDEF"/>
    <property type="match status" value="1"/>
</dbReference>
<accession>A0ABY1BGD4</accession>
<keyword evidence="4" id="KW-0472">Membrane</keyword>
<dbReference type="InterPro" id="IPR003660">
    <property type="entry name" value="HAMP_dom"/>
</dbReference>
<dbReference type="EMBL" id="FOFP01000010">
    <property type="protein sequence ID" value="SEQ80155.1"/>
    <property type="molecule type" value="Genomic_DNA"/>
</dbReference>
<dbReference type="PROSITE" id="PS50885">
    <property type="entry name" value="HAMP"/>
    <property type="match status" value="1"/>
</dbReference>
<dbReference type="InterPro" id="IPR050469">
    <property type="entry name" value="Diguanylate_Cyclase"/>
</dbReference>
<dbReference type="Proteomes" id="UP000198512">
    <property type="component" value="Unassembled WGS sequence"/>
</dbReference>
<dbReference type="CDD" id="cd01949">
    <property type="entry name" value="GGDEF"/>
    <property type="match status" value="1"/>
</dbReference>
<feature type="coiled-coil region" evidence="3">
    <location>
        <begin position="249"/>
        <end position="287"/>
    </location>
</feature>
<reference evidence="7 8" key="1">
    <citation type="submission" date="2016-10" db="EMBL/GenBank/DDBJ databases">
        <authorList>
            <person name="Varghese N."/>
            <person name="Submissions S."/>
        </authorList>
    </citation>
    <scope>NUCLEOTIDE SEQUENCE [LARGE SCALE GENOMIC DNA]</scope>
    <source>
        <strain evidence="7 8">CIP 109853</strain>
    </source>
</reference>
<dbReference type="InterPro" id="IPR029787">
    <property type="entry name" value="Nucleotide_cyclase"/>
</dbReference>
<gene>
    <name evidence="7" type="ORF">SAMN05216600_11027</name>
</gene>
<comment type="caution">
    <text evidence="7">The sequence shown here is derived from an EMBL/GenBank/DDBJ whole genome shotgun (WGS) entry which is preliminary data.</text>
</comment>
<dbReference type="InterPro" id="IPR043128">
    <property type="entry name" value="Rev_trsase/Diguanyl_cyclase"/>
</dbReference>
<comment type="catalytic activity">
    <reaction evidence="2">
        <text>2 GTP = 3',3'-c-di-GMP + 2 diphosphate</text>
        <dbReference type="Rhea" id="RHEA:24898"/>
        <dbReference type="ChEBI" id="CHEBI:33019"/>
        <dbReference type="ChEBI" id="CHEBI:37565"/>
        <dbReference type="ChEBI" id="CHEBI:58805"/>
        <dbReference type="EC" id="2.7.7.65"/>
    </reaction>
</comment>
<keyword evidence="4" id="KW-0812">Transmembrane</keyword>
<keyword evidence="3" id="KW-0175">Coiled coil</keyword>
<evidence type="ECO:0000313" key="7">
    <source>
        <dbReference type="EMBL" id="SEQ80155.1"/>
    </source>
</evidence>
<evidence type="ECO:0000256" key="2">
    <source>
        <dbReference type="ARBA" id="ARBA00034247"/>
    </source>
</evidence>
<proteinExistence type="predicted"/>
<dbReference type="PROSITE" id="PS50887">
    <property type="entry name" value="GGDEF"/>
    <property type="match status" value="1"/>
</dbReference>
<dbReference type="SUPFAM" id="SSF55073">
    <property type="entry name" value="Nucleotide cyclase"/>
    <property type="match status" value="1"/>
</dbReference>
<dbReference type="PANTHER" id="PTHR45138">
    <property type="entry name" value="REGULATORY COMPONENTS OF SENSORY TRANSDUCTION SYSTEM"/>
    <property type="match status" value="1"/>
</dbReference>
<feature type="domain" description="GGDEF" evidence="6">
    <location>
        <begin position="315"/>
        <end position="449"/>
    </location>
</feature>
<keyword evidence="4" id="KW-1133">Transmembrane helix</keyword>
<feature type="transmembrane region" description="Helical" evidence="4">
    <location>
        <begin position="26"/>
        <end position="47"/>
    </location>
</feature>
<evidence type="ECO:0000256" key="4">
    <source>
        <dbReference type="SAM" id="Phobius"/>
    </source>
</evidence>
<organism evidence="7 8">
    <name type="scientific">Pseudomonas cuatrocienegasensis</name>
    <dbReference type="NCBI Taxonomy" id="543360"/>
    <lineage>
        <taxon>Bacteria</taxon>
        <taxon>Pseudomonadati</taxon>
        <taxon>Pseudomonadota</taxon>
        <taxon>Gammaproteobacteria</taxon>
        <taxon>Pseudomonadales</taxon>
        <taxon>Pseudomonadaceae</taxon>
        <taxon>Pseudomonas</taxon>
    </lineage>
</organism>
<protein>
    <recommendedName>
        <fullName evidence="1">diguanylate cyclase</fullName>
        <ecNumber evidence="1">2.7.7.65</ecNumber>
    </recommendedName>
</protein>
<dbReference type="EC" id="2.7.7.65" evidence="1"/>
<dbReference type="RefSeq" id="WP_069520579.1">
    <property type="nucleotide sequence ID" value="NZ_FOFP01000010.1"/>
</dbReference>
<keyword evidence="8" id="KW-1185">Reference proteome</keyword>
<evidence type="ECO:0000256" key="1">
    <source>
        <dbReference type="ARBA" id="ARBA00012528"/>
    </source>
</evidence>
<evidence type="ECO:0000256" key="3">
    <source>
        <dbReference type="SAM" id="Coils"/>
    </source>
</evidence>
<feature type="transmembrane region" description="Helical" evidence="4">
    <location>
        <begin position="167"/>
        <end position="189"/>
    </location>
</feature>
<evidence type="ECO:0000313" key="8">
    <source>
        <dbReference type="Proteomes" id="UP000198512"/>
    </source>
</evidence>
<evidence type="ECO:0000259" key="6">
    <source>
        <dbReference type="PROSITE" id="PS50887"/>
    </source>
</evidence>